<dbReference type="Pfam" id="PF11607">
    <property type="entry name" value="DUF3247"/>
    <property type="match status" value="1"/>
</dbReference>
<name>A0A1Y5Q5Q9_9GAMM</name>
<organism evidence="1">
    <name type="scientific">uncultured Stenotrophomonas sp</name>
    <dbReference type="NCBI Taxonomy" id="165438"/>
    <lineage>
        <taxon>Bacteria</taxon>
        <taxon>Pseudomonadati</taxon>
        <taxon>Pseudomonadota</taxon>
        <taxon>Gammaproteobacteria</taxon>
        <taxon>Lysobacterales</taxon>
        <taxon>Lysobacteraceae</taxon>
        <taxon>Stenotrophomonas</taxon>
        <taxon>environmental samples</taxon>
    </lineage>
</organism>
<gene>
    <name evidence="1" type="ORF">STPYR_12499</name>
</gene>
<accession>A0A1Y5Q5Q9</accession>
<dbReference type="AlphaFoldDB" id="A0A1Y5Q5Q9"/>
<proteinExistence type="predicted"/>
<evidence type="ECO:0000313" key="1">
    <source>
        <dbReference type="EMBL" id="SBV37563.1"/>
    </source>
</evidence>
<sequence length="93" mass="10201">MSRTAPRVHVGQPGIDQLKELQRVLDAEMVVELHLHDGTVLAGTLPDRPTVQQFFGPDGTEGTNGQLRIDTGDGGIHLVWLDEVERFVRLGSC</sequence>
<dbReference type="InterPro" id="IPR021649">
    <property type="entry name" value="DUF3247"/>
</dbReference>
<protein>
    <recommendedName>
        <fullName evidence="2">DUF3247 family protein</fullName>
    </recommendedName>
</protein>
<evidence type="ECO:0008006" key="2">
    <source>
        <dbReference type="Google" id="ProtNLM"/>
    </source>
</evidence>
<reference evidence="1" key="1">
    <citation type="submission" date="2016-03" db="EMBL/GenBank/DDBJ databases">
        <authorList>
            <person name="Ploux O."/>
        </authorList>
    </citation>
    <scope>NUCLEOTIDE SEQUENCE</scope>
    <source>
        <strain evidence="1">UC10</strain>
    </source>
</reference>
<dbReference type="EMBL" id="FLTS01000001">
    <property type="protein sequence ID" value="SBV37563.1"/>
    <property type="molecule type" value="Genomic_DNA"/>
</dbReference>
<dbReference type="Gene3D" id="2.30.30.720">
    <property type="entry name" value="Protein of unknown function (DUF3247)"/>
    <property type="match status" value="1"/>
</dbReference>